<comment type="caution">
    <text evidence="2">The sequence shown here is derived from an EMBL/GenBank/DDBJ whole genome shotgun (WGS) entry which is preliminary data.</text>
</comment>
<dbReference type="EMBL" id="JAIVGD010000001">
    <property type="protein sequence ID" value="KAH0782712.1"/>
    <property type="molecule type" value="Genomic_DNA"/>
</dbReference>
<reference evidence="2 3" key="1">
    <citation type="journal article" date="2021" name="bioRxiv">
        <title>Chromosome-scale and haplotype-resolved genome assembly of a tetraploid potato cultivar.</title>
        <authorList>
            <person name="Sun H."/>
            <person name="Jiao W.-B."/>
            <person name="Krause K."/>
            <person name="Campoy J.A."/>
            <person name="Goel M."/>
            <person name="Folz-Donahue K."/>
            <person name="Kukat C."/>
            <person name="Huettel B."/>
            <person name="Schneeberger K."/>
        </authorList>
    </citation>
    <scope>NUCLEOTIDE SEQUENCE [LARGE SCALE GENOMIC DNA]</scope>
    <source>
        <strain evidence="2">SolTubOtavaFocal</strain>
        <tissue evidence="2">Leaves</tissue>
    </source>
</reference>
<evidence type="ECO:0000313" key="2">
    <source>
        <dbReference type="EMBL" id="KAH0782712.1"/>
    </source>
</evidence>
<feature type="transmembrane region" description="Helical" evidence="1">
    <location>
        <begin position="21"/>
        <end position="41"/>
    </location>
</feature>
<keyword evidence="1" id="KW-1133">Transmembrane helix</keyword>
<name>A0ABQ7WPP1_SOLTU</name>
<gene>
    <name evidence="2" type="ORF">KY290_002310</name>
</gene>
<proteinExistence type="predicted"/>
<keyword evidence="1" id="KW-0472">Membrane</keyword>
<accession>A0ABQ7WPP1</accession>
<dbReference type="Proteomes" id="UP000826656">
    <property type="component" value="Unassembled WGS sequence"/>
</dbReference>
<organism evidence="2 3">
    <name type="scientific">Solanum tuberosum</name>
    <name type="common">Potato</name>
    <dbReference type="NCBI Taxonomy" id="4113"/>
    <lineage>
        <taxon>Eukaryota</taxon>
        <taxon>Viridiplantae</taxon>
        <taxon>Streptophyta</taxon>
        <taxon>Embryophyta</taxon>
        <taxon>Tracheophyta</taxon>
        <taxon>Spermatophyta</taxon>
        <taxon>Magnoliopsida</taxon>
        <taxon>eudicotyledons</taxon>
        <taxon>Gunneridae</taxon>
        <taxon>Pentapetalae</taxon>
        <taxon>asterids</taxon>
        <taxon>lamiids</taxon>
        <taxon>Solanales</taxon>
        <taxon>Solanaceae</taxon>
        <taxon>Solanoideae</taxon>
        <taxon>Solaneae</taxon>
        <taxon>Solanum</taxon>
    </lineage>
</organism>
<evidence type="ECO:0000256" key="1">
    <source>
        <dbReference type="SAM" id="Phobius"/>
    </source>
</evidence>
<sequence length="66" mass="7366">MEVMNKRSSSFSAGKIRMIQGAILALALTIFLGNLMMWIIMPIPTYYQKWDPVLVAATNSTGGFRI</sequence>
<keyword evidence="1" id="KW-0812">Transmembrane</keyword>
<keyword evidence="3" id="KW-1185">Reference proteome</keyword>
<evidence type="ECO:0000313" key="3">
    <source>
        <dbReference type="Proteomes" id="UP000826656"/>
    </source>
</evidence>
<protein>
    <submittedName>
        <fullName evidence="2">Uncharacterized protein</fullName>
    </submittedName>
</protein>